<protein>
    <submittedName>
        <fullName evidence="1">Uncharacterized protein</fullName>
    </submittedName>
</protein>
<dbReference type="RefSeq" id="WP_209622088.1">
    <property type="nucleotide sequence ID" value="NZ_JAGJRS010000030.1"/>
</dbReference>
<organism evidence="1 2">
    <name type="scientific">Frateuria flava</name>
    <dbReference type="NCBI Taxonomy" id="2821489"/>
    <lineage>
        <taxon>Bacteria</taxon>
        <taxon>Pseudomonadati</taxon>
        <taxon>Pseudomonadota</taxon>
        <taxon>Gammaproteobacteria</taxon>
        <taxon>Lysobacterales</taxon>
        <taxon>Rhodanobacteraceae</taxon>
        <taxon>Frateuria</taxon>
    </lineage>
</organism>
<sequence length="100" mass="11610">MADTLRRVQRGCNRRGATKRYRIPTMRRCLDLWRLLVEEVESLSKPRTCGRLQGGDGGKAIPIWSRTAAAVDVNMARFFKRKLEARKNGKELACQRRRHL</sequence>
<proteinExistence type="predicted"/>
<gene>
    <name evidence="1" type="ORF">J7I44_13985</name>
</gene>
<name>A0ABS4DQT2_9GAMM</name>
<comment type="caution">
    <text evidence="1">The sequence shown here is derived from an EMBL/GenBank/DDBJ whole genome shotgun (WGS) entry which is preliminary data.</text>
</comment>
<evidence type="ECO:0000313" key="2">
    <source>
        <dbReference type="Proteomes" id="UP000823790"/>
    </source>
</evidence>
<dbReference type="EMBL" id="JAGJRS010000030">
    <property type="protein sequence ID" value="MBP1475419.1"/>
    <property type="molecule type" value="Genomic_DNA"/>
</dbReference>
<reference evidence="1 2" key="1">
    <citation type="submission" date="2021-04" db="EMBL/GenBank/DDBJ databases">
        <authorList>
            <person name="Huq M.A."/>
        </authorList>
    </citation>
    <scope>NUCLEOTIDE SEQUENCE [LARGE SCALE GENOMIC DNA]</scope>
    <source>
        <strain evidence="1 2">MAH-13</strain>
    </source>
</reference>
<dbReference type="Proteomes" id="UP000823790">
    <property type="component" value="Unassembled WGS sequence"/>
</dbReference>
<keyword evidence="2" id="KW-1185">Reference proteome</keyword>
<accession>A0ABS4DQT2</accession>
<evidence type="ECO:0000313" key="1">
    <source>
        <dbReference type="EMBL" id="MBP1475419.1"/>
    </source>
</evidence>